<dbReference type="SUPFAM" id="SSF81296">
    <property type="entry name" value="E set domains"/>
    <property type="match status" value="1"/>
</dbReference>
<dbReference type="SUPFAM" id="SSF50965">
    <property type="entry name" value="Galactose oxidase, central domain"/>
    <property type="match status" value="1"/>
</dbReference>
<dbReference type="Gene3D" id="2.130.10.80">
    <property type="entry name" value="Galactose oxidase/kelch, beta-propeller"/>
    <property type="match status" value="1"/>
</dbReference>
<dbReference type="Proteomes" id="UP000295294">
    <property type="component" value="Chromosome 1"/>
</dbReference>
<gene>
    <name evidence="2" type="ORF">E0W60_01170</name>
</gene>
<dbReference type="InterPro" id="IPR014756">
    <property type="entry name" value="Ig_E-set"/>
</dbReference>
<dbReference type="RefSeq" id="WP_135702740.1">
    <property type="nucleotide sequence ID" value="NZ_CP038634.1"/>
</dbReference>
<dbReference type="InterPro" id="IPR013783">
    <property type="entry name" value="Ig-like_fold"/>
</dbReference>
<dbReference type="AlphaFoldDB" id="A0A4P7L3C9"/>
<evidence type="ECO:0000313" key="3">
    <source>
        <dbReference type="Proteomes" id="UP000295294"/>
    </source>
</evidence>
<proteinExistence type="predicted"/>
<feature type="domain" description="Galactose oxidase-like Early set" evidence="1">
    <location>
        <begin position="602"/>
        <end position="694"/>
    </location>
</feature>
<reference evidence="2 3" key="1">
    <citation type="submission" date="2019-03" db="EMBL/GenBank/DDBJ databases">
        <title>Efficiently degradation of phenoxyalkanoic acid herbicides by Cupriavidus oxalaticus strain X32.</title>
        <authorList>
            <person name="Sheng X."/>
        </authorList>
    </citation>
    <scope>NUCLEOTIDE SEQUENCE [LARGE SCALE GENOMIC DNA]</scope>
    <source>
        <strain evidence="2 3">X32</strain>
    </source>
</reference>
<dbReference type="PANTHER" id="PTHR32208">
    <property type="entry name" value="SECRETED PROTEIN-RELATED"/>
    <property type="match status" value="1"/>
</dbReference>
<protein>
    <submittedName>
        <fullName evidence="2">DUF1929 domain-containing protein</fullName>
    </submittedName>
</protein>
<dbReference type="Pfam" id="PF09118">
    <property type="entry name" value="GO-like_E_set"/>
    <property type="match status" value="1"/>
</dbReference>
<name>A0A4P7L3C9_9BURK</name>
<dbReference type="KEGG" id="cox:E0W60_01170"/>
<dbReference type="InterPro" id="IPR015202">
    <property type="entry name" value="GO-like_E_set"/>
</dbReference>
<dbReference type="PANTHER" id="PTHR32208:SF21">
    <property type="entry name" value="LOW QUALITY PROTEIN: ALDEHYDE OXIDASE GLOX-LIKE"/>
    <property type="match status" value="1"/>
</dbReference>
<dbReference type="OrthoDB" id="8673369at2"/>
<dbReference type="InterPro" id="IPR037293">
    <property type="entry name" value="Gal_Oxidase_central_sf"/>
</dbReference>
<dbReference type="EMBL" id="CP038634">
    <property type="protein sequence ID" value="QBY49874.1"/>
    <property type="molecule type" value="Genomic_DNA"/>
</dbReference>
<evidence type="ECO:0000259" key="1">
    <source>
        <dbReference type="Pfam" id="PF09118"/>
    </source>
</evidence>
<evidence type="ECO:0000313" key="2">
    <source>
        <dbReference type="EMBL" id="QBY49874.1"/>
    </source>
</evidence>
<sequence length="705" mass="75287">MVETAFQGLGALLAAVLPAVSCIDGFKGGRMANRRKALSLALTGTCSFWLIAAPAGTAAAVEACPAAGATVCGVNSGLIPVHKDFIHTSLIWNKKYAECPKMLIWMRPSEYKPKHYLNPPVQGGGFPGFNQKYIELVQGGFGLGQLDESGWSRYSSDLERENTQIVDICGLQSLIDTGIFTKTAIADLTSADISHTDPFFSDAGFSRGLGYNLFCNGHVAGIDGRIYVVGLHDKGGNNGGRKVNIFDPKTEQWVFRPTPCVRSGFESDPTGTLSHCNPLDENNTDPPLPSDLKYQRWYPTAVTLPDGKILVLSGSDQDTSVGAGNASATKVRQAVPEVYDPKTDTTVALESARKLLPMYPRAFVVQTGPGEKDWKVAVTSEVVPPLPGETGGLNIRGYDPFFYSGKTYLFDVQAALADPLIATPAQNHWQYVDTAQNAHDSGAGAIMVTINADGTWSQNVFLFGGSNGGNTPGSAVAETINFSSATPKWTSLSNLAQPVSQNNVVVLPDGKLLVVGGAEGDVNSLVYQLYNPADGSRTDVATSPVPRHDHSTALLMPNGGVWVMGGNRVNLIPGSPQTQAQRDAAVPVIEFYKPPYFFKGAKPVITQSPNSIHYGNSFKLDVSGTEVESVALVRTGPITHNWTWGNRYVKLPVRLHNDGKLEVTAPPLPGLAIAGDYVLYAVGKNGTVSEGRHVLLKSKGEPAND</sequence>
<dbReference type="CDD" id="cd02851">
    <property type="entry name" value="E_set_GO_C"/>
    <property type="match status" value="1"/>
</dbReference>
<dbReference type="InterPro" id="IPR011043">
    <property type="entry name" value="Gal_Oxase/kelch_b-propeller"/>
</dbReference>
<accession>A0A4P7L3C9</accession>
<organism evidence="2 3">
    <name type="scientific">Cupriavidus oxalaticus</name>
    <dbReference type="NCBI Taxonomy" id="96344"/>
    <lineage>
        <taxon>Bacteria</taxon>
        <taxon>Pseudomonadati</taxon>
        <taxon>Pseudomonadota</taxon>
        <taxon>Betaproteobacteria</taxon>
        <taxon>Burkholderiales</taxon>
        <taxon>Burkholderiaceae</taxon>
        <taxon>Cupriavidus</taxon>
    </lineage>
</organism>
<dbReference type="Gene3D" id="2.60.40.10">
    <property type="entry name" value="Immunoglobulins"/>
    <property type="match status" value="1"/>
</dbReference>